<proteinExistence type="predicted"/>
<evidence type="ECO:0000313" key="2">
    <source>
        <dbReference type="Proteomes" id="UP001060085"/>
    </source>
</evidence>
<reference evidence="2" key="1">
    <citation type="journal article" date="2023" name="Nat. Plants">
        <title>Single-cell RNA sequencing provides a high-resolution roadmap for understanding the multicellular compartmentation of specialized metabolism.</title>
        <authorList>
            <person name="Sun S."/>
            <person name="Shen X."/>
            <person name="Li Y."/>
            <person name="Li Y."/>
            <person name="Wang S."/>
            <person name="Li R."/>
            <person name="Zhang H."/>
            <person name="Shen G."/>
            <person name="Guo B."/>
            <person name="Wei J."/>
            <person name="Xu J."/>
            <person name="St-Pierre B."/>
            <person name="Chen S."/>
            <person name="Sun C."/>
        </authorList>
    </citation>
    <scope>NUCLEOTIDE SEQUENCE [LARGE SCALE GENOMIC DNA]</scope>
</reference>
<sequence>MLSSLLLLLSLICFSPTQELQVASATSLKDFYTKKVHVHVANGLSNNKTFVRVHCQSKDDDIGYHDLYIKQEIQWSFKMNWIDTTLFFCHFWWNNFDTSFDVFNASFGQANCGQDPNICYWLVKEDGFYFSGKEHPTPNDFSLVNNW</sequence>
<name>A0ACC0CBF9_CATRO</name>
<keyword evidence="2" id="KW-1185">Reference proteome</keyword>
<evidence type="ECO:0000313" key="1">
    <source>
        <dbReference type="EMBL" id="KAI5682182.1"/>
    </source>
</evidence>
<dbReference type="Proteomes" id="UP001060085">
    <property type="component" value="Linkage Group LG01"/>
</dbReference>
<dbReference type="EMBL" id="CM044701">
    <property type="protein sequence ID" value="KAI5682182.1"/>
    <property type="molecule type" value="Genomic_DNA"/>
</dbReference>
<organism evidence="1 2">
    <name type="scientific">Catharanthus roseus</name>
    <name type="common">Madagascar periwinkle</name>
    <name type="synonym">Vinca rosea</name>
    <dbReference type="NCBI Taxonomy" id="4058"/>
    <lineage>
        <taxon>Eukaryota</taxon>
        <taxon>Viridiplantae</taxon>
        <taxon>Streptophyta</taxon>
        <taxon>Embryophyta</taxon>
        <taxon>Tracheophyta</taxon>
        <taxon>Spermatophyta</taxon>
        <taxon>Magnoliopsida</taxon>
        <taxon>eudicotyledons</taxon>
        <taxon>Gunneridae</taxon>
        <taxon>Pentapetalae</taxon>
        <taxon>asterids</taxon>
        <taxon>lamiids</taxon>
        <taxon>Gentianales</taxon>
        <taxon>Apocynaceae</taxon>
        <taxon>Rauvolfioideae</taxon>
        <taxon>Vinceae</taxon>
        <taxon>Catharanthinae</taxon>
        <taxon>Catharanthus</taxon>
    </lineage>
</organism>
<comment type="caution">
    <text evidence="1">The sequence shown here is derived from an EMBL/GenBank/DDBJ whole genome shotgun (WGS) entry which is preliminary data.</text>
</comment>
<accession>A0ACC0CBF9</accession>
<protein>
    <submittedName>
        <fullName evidence="1">Uncharacterized protein</fullName>
    </submittedName>
</protein>
<gene>
    <name evidence="1" type="ORF">M9H77_03410</name>
</gene>